<dbReference type="Pfam" id="PF06653">
    <property type="entry name" value="Claudin_3"/>
    <property type="match status" value="1"/>
</dbReference>
<keyword evidence="1" id="KW-0472">Membrane</keyword>
<keyword evidence="2" id="KW-1185">Reference proteome</keyword>
<accession>A0A914P0B9</accession>
<reference evidence="3" key="1">
    <citation type="submission" date="2022-11" db="UniProtKB">
        <authorList>
            <consortium name="WormBaseParasite"/>
        </authorList>
    </citation>
    <scope>IDENTIFICATION</scope>
</reference>
<dbReference type="AlphaFoldDB" id="A0A914P0B9"/>
<feature type="transmembrane region" description="Helical" evidence="1">
    <location>
        <begin position="72"/>
        <end position="92"/>
    </location>
</feature>
<evidence type="ECO:0000313" key="3">
    <source>
        <dbReference type="WBParaSite" id="PDA_v2.g10615.t1"/>
    </source>
</evidence>
<feature type="transmembrane region" description="Helical" evidence="1">
    <location>
        <begin position="148"/>
        <end position="175"/>
    </location>
</feature>
<dbReference type="Gene3D" id="1.20.140.150">
    <property type="match status" value="1"/>
</dbReference>
<dbReference type="Proteomes" id="UP000887578">
    <property type="component" value="Unplaced"/>
</dbReference>
<keyword evidence="1" id="KW-1133">Transmembrane helix</keyword>
<feature type="transmembrane region" description="Helical" evidence="1">
    <location>
        <begin position="104"/>
        <end position="128"/>
    </location>
</feature>
<protein>
    <submittedName>
        <fullName evidence="3">Uncharacterized protein</fullName>
    </submittedName>
</protein>
<feature type="transmembrane region" description="Helical" evidence="1">
    <location>
        <begin position="7"/>
        <end position="26"/>
    </location>
</feature>
<dbReference type="PANTHER" id="PTHR37446">
    <property type="entry name" value="CLAUDIN-LIKE IN CAENORHABDITIS"/>
    <property type="match status" value="1"/>
</dbReference>
<sequence length="180" mass="19590">MCSFLGQIAYGVLMFICLSLTLGSLFSPGWYSDGKDTHTGIVTCGNNPDLSDQQNKDLCKKWWDEQPTSIKAVVYLMGAAVLIEIFALFWTLASFCACCCRSHFLHVLPTAATITAVLLIIAMILFGAKHEIKDLPEKDSNFKKLDSISYSFWLGIGAILVAIGASIMGSITACLSDKCC</sequence>
<evidence type="ECO:0000256" key="1">
    <source>
        <dbReference type="SAM" id="Phobius"/>
    </source>
</evidence>
<name>A0A914P0B9_9BILA</name>
<dbReference type="PANTHER" id="PTHR37446:SF1">
    <property type="entry name" value="CLAUDIN"/>
    <property type="match status" value="1"/>
</dbReference>
<dbReference type="WBParaSite" id="PDA_v2.g10615.t1">
    <property type="protein sequence ID" value="PDA_v2.g10615.t1"/>
    <property type="gene ID" value="PDA_v2.g10615"/>
</dbReference>
<organism evidence="2 3">
    <name type="scientific">Panagrolaimus davidi</name>
    <dbReference type="NCBI Taxonomy" id="227884"/>
    <lineage>
        <taxon>Eukaryota</taxon>
        <taxon>Metazoa</taxon>
        <taxon>Ecdysozoa</taxon>
        <taxon>Nematoda</taxon>
        <taxon>Chromadorea</taxon>
        <taxon>Rhabditida</taxon>
        <taxon>Tylenchina</taxon>
        <taxon>Panagrolaimomorpha</taxon>
        <taxon>Panagrolaimoidea</taxon>
        <taxon>Panagrolaimidae</taxon>
        <taxon>Panagrolaimus</taxon>
    </lineage>
</organism>
<evidence type="ECO:0000313" key="2">
    <source>
        <dbReference type="Proteomes" id="UP000887578"/>
    </source>
</evidence>
<keyword evidence="1" id="KW-0812">Transmembrane</keyword>
<dbReference type="InterPro" id="IPR009545">
    <property type="entry name" value="Claudin-like"/>
</dbReference>
<proteinExistence type="predicted"/>